<feature type="transmembrane region" description="Helical" evidence="2">
    <location>
        <begin position="31"/>
        <end position="54"/>
    </location>
</feature>
<accession>A0A4R7TVC9</accession>
<comment type="caution">
    <text evidence="3">The sequence shown here is derived from an EMBL/GenBank/DDBJ whole genome shotgun (WGS) entry which is preliminary data.</text>
</comment>
<reference evidence="3 4" key="1">
    <citation type="submission" date="2019-03" db="EMBL/GenBank/DDBJ databases">
        <title>Genomic Encyclopedia of Archaeal and Bacterial Type Strains, Phase II (KMG-II): from individual species to whole genera.</title>
        <authorList>
            <person name="Goeker M."/>
        </authorList>
    </citation>
    <scope>NUCLEOTIDE SEQUENCE [LARGE SCALE GENOMIC DNA]</scope>
    <source>
        <strain evidence="3 4">ATCC 25591</strain>
    </source>
</reference>
<evidence type="ECO:0000256" key="1">
    <source>
        <dbReference type="SAM" id="MobiDB-lite"/>
    </source>
</evidence>
<name>A0A4R7TVC9_9BACT</name>
<dbReference type="Proteomes" id="UP000294882">
    <property type="component" value="Unassembled WGS sequence"/>
</dbReference>
<dbReference type="Gene3D" id="3.80.10.10">
    <property type="entry name" value="Ribonuclease Inhibitor"/>
    <property type="match status" value="1"/>
</dbReference>
<dbReference type="InterPro" id="IPR032675">
    <property type="entry name" value="LRR_dom_sf"/>
</dbReference>
<dbReference type="EMBL" id="SOCH01000004">
    <property type="protein sequence ID" value="TDU96761.1"/>
    <property type="molecule type" value="Genomic_DNA"/>
</dbReference>
<evidence type="ECO:0008006" key="5">
    <source>
        <dbReference type="Google" id="ProtNLM"/>
    </source>
</evidence>
<organism evidence="3 4">
    <name type="scientific">Metamycoplasma hyosynoviae</name>
    <dbReference type="NCBI Taxonomy" id="29559"/>
    <lineage>
        <taxon>Bacteria</taxon>
        <taxon>Bacillati</taxon>
        <taxon>Mycoplasmatota</taxon>
        <taxon>Mycoplasmoidales</taxon>
        <taxon>Metamycoplasmataceae</taxon>
        <taxon>Metamycoplasma</taxon>
    </lineage>
</organism>
<dbReference type="AlphaFoldDB" id="A0A4R7TVC9"/>
<keyword evidence="2" id="KW-1133">Transmembrane helix</keyword>
<evidence type="ECO:0000256" key="2">
    <source>
        <dbReference type="SAM" id="Phobius"/>
    </source>
</evidence>
<feature type="compositionally biased region" description="Polar residues" evidence="1">
    <location>
        <begin position="7"/>
        <end position="24"/>
    </location>
</feature>
<sequence length="1106" mass="127461">MKEQEQKNLNTQEPLQQNQGKVKTQNPKNKVIVWSAAGAAAAALSSVVSITTVFSNQRKVSFLDKVLQSIKIDVKDKDGKTKDDIKTITDFVSSGLNTKLYELIVETEEDQVNKQPLDKDKPYTTFRTKFAIRNKFTKAQSNYRAFEFRNIKPPKEKVELNKLGQISEKEEDRFNDKVQITFDFNFNRGKFLASEIAKKENGKFKYFNIFPRQDSEDPLQYEVVNIDVTTNDDEAEAVISYQLKVKSVDDEKFISDKLEIKFNDFAIPSTKLTDYLKGLNVNYKNVGSTYIQDANKEGIIEGTTINSNYEFEFETFEKLEDKIKTKLKIVDKNTKESSKAIEFEIAGFFDYKKAVENAANGITFDYTDKESTFASSLKKTNLTNTLLSQANSNNLEVVYVGDELIQEDEADSTKRTNAIVSFKIKDKKTQFESEQKTYKITNFKHYAIQSELDAYLNQTNVIAVDGVESKEATQVTQLSHLKQTIDANFEIDPGSVEISHPADLVSIKVSFRIKDKTGRSDIFSSQHQKEITGFKMPQELIESLAQKVKFDVANKQNRMAYEFWDNFSEIQTQNLDERCEIEGTPTVKQTSSNELTVTYQIKNKKHPTVKSSTCIKVINNFKTVNDNEQNFTYDVIERNGNKVAVLTGRVKEVFKIPAKIGCYKVVKINTLYSNENFGKNYFVDIEEGIEEIEKLIINTYDDKYSQVLGIRLPKTIKKINTLIEGEASDLYYLEMYDNVQEITNLFSSYCNYYGKDDTYQAKKHYKTHTKYNLGVENFASLFPTEGNYTDLLNVKGSFRIQLNASNGEKTIHLRTEDNKFYLESNDHKTLYKFYDNKETNETYDTSISYDNFIKNAFTGNKIKKFTFKSDTINHFEHYMFDFTNYALEELDLTNIKNYNFNFEKIAGLNNIKKLQLPDFPNDTDANVFDKVFRNWKAVEEVKLPKNVKKITNSVINFANVTKINLNELTKLEQIGKDDVNEAQEVFGDLKIETVDLSHTILNKLSRKAFWWPAFNKIILPSTLSHVGPFVIFGEEKNKNYKYFYSDNPTEMALAQLDFNKKITIEIKGKTQKPETWNTYWAGQFWTESQPNGVSNGNGLEIKWNNS</sequence>
<proteinExistence type="predicted"/>
<feature type="region of interest" description="Disordered" evidence="1">
    <location>
        <begin position="1"/>
        <end position="24"/>
    </location>
</feature>
<keyword evidence="2" id="KW-0472">Membrane</keyword>
<keyword evidence="2" id="KW-0812">Transmembrane</keyword>
<evidence type="ECO:0000313" key="3">
    <source>
        <dbReference type="EMBL" id="TDU96761.1"/>
    </source>
</evidence>
<evidence type="ECO:0000313" key="4">
    <source>
        <dbReference type="Proteomes" id="UP000294882"/>
    </source>
</evidence>
<protein>
    <recommendedName>
        <fullName evidence="5">Leucine rich repeat (LRR) protein</fullName>
    </recommendedName>
</protein>
<dbReference type="RefSeq" id="WP_134076631.1">
    <property type="nucleotide sequence ID" value="NZ_SOCH01000004.1"/>
</dbReference>
<gene>
    <name evidence="3" type="ORF">JN03_0438</name>
</gene>